<dbReference type="Proteomes" id="UP000186817">
    <property type="component" value="Unassembled WGS sequence"/>
</dbReference>
<dbReference type="OrthoDB" id="10682195at2759"/>
<sequence length="465" mass="51721">METPTKMLSMPEVWNRRSWKPSRNSCGDALSGHQDLSSQLWSTARSSAPSENANWEQGLEATRSAASDCMVHQISRMHAAMNQVLSHERARHASEISLILRRVEKDLKDTFHQVGNTVRGLAEKVHILKKQVEAQNKALEEKEFASSQVHPDVHILRQSDQSECLDAHCEDATASFQWVQERELALRDEIAHLRSKLRSYEHGQKGFLPQMAKMSSSWMRHAGKERIPEAKVYDLSALLRKPEAVETEVPITAPSWPARPVAKCKASGEDTSNGPARQTRRGLRIPKQSLRDADSLSLLEKALPPLCLLSDVFSQLRNSGCFSAVTLTSALEMSAADAHSVLSNIVFLFRHAAPKLQGLSSLVLSLQEMSRLHVETGATPPALGRGQTQGVREVPFLKALQGSVHVERHHVEGISVDILQQSEPVGKEPFQTQKLAQMHNHWGHCYAANGKCRELCKLVLPNKTS</sequence>
<organism evidence="1 2">
    <name type="scientific">Symbiodinium microadriaticum</name>
    <name type="common">Dinoflagellate</name>
    <name type="synonym">Zooxanthella microadriatica</name>
    <dbReference type="NCBI Taxonomy" id="2951"/>
    <lineage>
        <taxon>Eukaryota</taxon>
        <taxon>Sar</taxon>
        <taxon>Alveolata</taxon>
        <taxon>Dinophyceae</taxon>
        <taxon>Suessiales</taxon>
        <taxon>Symbiodiniaceae</taxon>
        <taxon>Symbiodinium</taxon>
    </lineage>
</organism>
<accession>A0A1Q9DC87</accession>
<evidence type="ECO:0000313" key="2">
    <source>
        <dbReference type="Proteomes" id="UP000186817"/>
    </source>
</evidence>
<gene>
    <name evidence="1" type="ORF">AK812_SmicGene25370</name>
</gene>
<protein>
    <submittedName>
        <fullName evidence="1">Uncharacterized protein</fullName>
    </submittedName>
</protein>
<evidence type="ECO:0000313" key="1">
    <source>
        <dbReference type="EMBL" id="OLP92757.1"/>
    </source>
</evidence>
<keyword evidence="2" id="KW-1185">Reference proteome</keyword>
<proteinExistence type="predicted"/>
<dbReference type="AlphaFoldDB" id="A0A1Q9DC87"/>
<name>A0A1Q9DC87_SYMMI</name>
<reference evidence="1 2" key="1">
    <citation type="submission" date="2016-02" db="EMBL/GenBank/DDBJ databases">
        <title>Genome analysis of coral dinoflagellate symbionts highlights evolutionary adaptations to a symbiotic lifestyle.</title>
        <authorList>
            <person name="Aranda M."/>
            <person name="Li Y."/>
            <person name="Liew Y.J."/>
            <person name="Baumgarten S."/>
            <person name="Simakov O."/>
            <person name="Wilson M."/>
            <person name="Piel J."/>
            <person name="Ashoor H."/>
            <person name="Bougouffa S."/>
            <person name="Bajic V.B."/>
            <person name="Ryu T."/>
            <person name="Ravasi T."/>
            <person name="Bayer T."/>
            <person name="Micklem G."/>
            <person name="Kim H."/>
            <person name="Bhak J."/>
            <person name="Lajeunesse T.C."/>
            <person name="Voolstra C.R."/>
        </authorList>
    </citation>
    <scope>NUCLEOTIDE SEQUENCE [LARGE SCALE GENOMIC DNA]</scope>
    <source>
        <strain evidence="1 2">CCMP2467</strain>
    </source>
</reference>
<comment type="caution">
    <text evidence="1">The sequence shown here is derived from an EMBL/GenBank/DDBJ whole genome shotgun (WGS) entry which is preliminary data.</text>
</comment>
<dbReference type="OMA" id="SENANWE"/>
<dbReference type="EMBL" id="LSRX01000607">
    <property type="protein sequence ID" value="OLP92757.1"/>
    <property type="molecule type" value="Genomic_DNA"/>
</dbReference>